<evidence type="ECO:0000313" key="2">
    <source>
        <dbReference type="EMBL" id="KAI1728687.1"/>
    </source>
</evidence>
<feature type="region of interest" description="Disordered" evidence="1">
    <location>
        <begin position="1"/>
        <end position="23"/>
    </location>
</feature>
<dbReference type="Proteomes" id="UP001201812">
    <property type="component" value="Unassembled WGS sequence"/>
</dbReference>
<name>A0AAD4NHV0_9BILA</name>
<evidence type="ECO:0000313" key="3">
    <source>
        <dbReference type="Proteomes" id="UP001201812"/>
    </source>
</evidence>
<sequence length="385" mass="42318">MGSGNYSNARNTQLTNNNGDESLDIPFPARSFHDKVTTLTDTRPVDDMVVNFAQTPAVHRGKILARVGDIIHANPLLKLLNMFQDDADQQSVVDITKPDWDKELVILPSIDHLPALKRSLTKPPTESSTPSQYGKETLAFFDRFGSDAAVAKAYASLTESRTSHGTVDNFDEIYQIFNATMFHQAIPKENIIENLRQPYPPLPLIYGTTQIDLPSMTTTKSTTVIPDLITSIMTNSYSSTISPTWPESSSTPFNHTLFDQKMLATTIAALAAASSLSTSTPSTTRRYSPKSTIRKNHLLSTIYNSTNTTGTTTRISRVPSLVTTKFSLSTTTIVSPVKFHTEDPLGNRTRPVASWSIELDSETPPFEVTESLKTALSTVPTTTKV</sequence>
<keyword evidence="3" id="KW-1185">Reference proteome</keyword>
<protein>
    <submittedName>
        <fullName evidence="2">Uncharacterized protein</fullName>
    </submittedName>
</protein>
<organism evidence="2 3">
    <name type="scientific">Ditylenchus destructor</name>
    <dbReference type="NCBI Taxonomy" id="166010"/>
    <lineage>
        <taxon>Eukaryota</taxon>
        <taxon>Metazoa</taxon>
        <taxon>Ecdysozoa</taxon>
        <taxon>Nematoda</taxon>
        <taxon>Chromadorea</taxon>
        <taxon>Rhabditida</taxon>
        <taxon>Tylenchina</taxon>
        <taxon>Tylenchomorpha</taxon>
        <taxon>Sphaerularioidea</taxon>
        <taxon>Anguinidae</taxon>
        <taxon>Anguininae</taxon>
        <taxon>Ditylenchus</taxon>
    </lineage>
</organism>
<dbReference type="EMBL" id="JAKKPZ010000001">
    <property type="protein sequence ID" value="KAI1728687.1"/>
    <property type="molecule type" value="Genomic_DNA"/>
</dbReference>
<comment type="caution">
    <text evidence="2">The sequence shown here is derived from an EMBL/GenBank/DDBJ whole genome shotgun (WGS) entry which is preliminary data.</text>
</comment>
<reference evidence="2" key="1">
    <citation type="submission" date="2022-01" db="EMBL/GenBank/DDBJ databases">
        <title>Genome Sequence Resource for Two Populations of Ditylenchus destructor, the Migratory Endoparasitic Phytonematode.</title>
        <authorList>
            <person name="Zhang H."/>
            <person name="Lin R."/>
            <person name="Xie B."/>
        </authorList>
    </citation>
    <scope>NUCLEOTIDE SEQUENCE</scope>
    <source>
        <strain evidence="2">BazhouSP</strain>
    </source>
</reference>
<proteinExistence type="predicted"/>
<evidence type="ECO:0000256" key="1">
    <source>
        <dbReference type="SAM" id="MobiDB-lite"/>
    </source>
</evidence>
<feature type="compositionally biased region" description="Polar residues" evidence="1">
    <location>
        <begin position="1"/>
        <end position="20"/>
    </location>
</feature>
<dbReference type="AlphaFoldDB" id="A0AAD4NHV0"/>
<accession>A0AAD4NHV0</accession>
<gene>
    <name evidence="2" type="ORF">DdX_00885</name>
</gene>